<dbReference type="EMBL" id="DTAK01000013">
    <property type="protein sequence ID" value="HGU59027.1"/>
    <property type="molecule type" value="Genomic_DNA"/>
</dbReference>
<evidence type="ECO:0000256" key="4">
    <source>
        <dbReference type="ARBA" id="ARBA00022801"/>
    </source>
</evidence>
<gene>
    <name evidence="8" type="ORF">ENT89_02275</name>
    <name evidence="7" type="ORF">ENX77_01275</name>
</gene>
<name>A0A7C4S541_9EURY</name>
<keyword evidence="4" id="KW-0378">Hydrolase</keyword>
<dbReference type="NCBIfam" id="NF033823">
    <property type="entry name" value="archmetzin"/>
    <property type="match status" value="1"/>
</dbReference>
<evidence type="ECO:0000256" key="6">
    <source>
        <dbReference type="ARBA" id="ARBA00023049"/>
    </source>
</evidence>
<reference evidence="8" key="1">
    <citation type="journal article" date="2020" name="mSystems">
        <title>Genome- and Community-Level Interaction Insights into Carbon Utilization and Element Cycling Functions of Hydrothermarchaeota in Hydrothermal Sediment.</title>
        <authorList>
            <person name="Zhou Z."/>
            <person name="Liu Y."/>
            <person name="Xu W."/>
            <person name="Pan J."/>
            <person name="Luo Z.H."/>
            <person name="Li M."/>
        </authorList>
    </citation>
    <scope>NUCLEOTIDE SEQUENCE [LARGE SCALE GENOMIC DNA]</scope>
    <source>
        <strain evidence="8">SpSt-62</strain>
        <strain evidence="7">SpSt-97</strain>
    </source>
</reference>
<dbReference type="GO" id="GO:0006508">
    <property type="term" value="P:proteolysis"/>
    <property type="evidence" value="ECO:0007669"/>
    <property type="project" value="UniProtKB-KW"/>
</dbReference>
<dbReference type="InterPro" id="IPR012091">
    <property type="entry name" value="Pept_M54_archaemetzncn_arc/bac"/>
</dbReference>
<keyword evidence="6" id="KW-0482">Metalloprotease</keyword>
<dbReference type="InterPro" id="IPR012962">
    <property type="entry name" value="Pept_M54_archaemetzincn"/>
</dbReference>
<evidence type="ECO:0000256" key="3">
    <source>
        <dbReference type="ARBA" id="ARBA00022723"/>
    </source>
</evidence>
<evidence type="ECO:0000256" key="1">
    <source>
        <dbReference type="ARBA" id="ARBA00001947"/>
    </source>
</evidence>
<evidence type="ECO:0000313" key="7">
    <source>
        <dbReference type="EMBL" id="HGE65753.1"/>
    </source>
</evidence>
<keyword evidence="3" id="KW-0479">Metal-binding</keyword>
<dbReference type="InterPro" id="IPR024079">
    <property type="entry name" value="MetalloPept_cat_dom_sf"/>
</dbReference>
<organism evidence="8">
    <name type="scientific">Geoglobus ahangari</name>
    <dbReference type="NCBI Taxonomy" id="113653"/>
    <lineage>
        <taxon>Archaea</taxon>
        <taxon>Methanobacteriati</taxon>
        <taxon>Methanobacteriota</taxon>
        <taxon>Archaeoglobi</taxon>
        <taxon>Archaeoglobales</taxon>
        <taxon>Archaeoglobaceae</taxon>
        <taxon>Geoglobus</taxon>
    </lineage>
</organism>
<evidence type="ECO:0000256" key="2">
    <source>
        <dbReference type="ARBA" id="ARBA00022670"/>
    </source>
</evidence>
<dbReference type="AlphaFoldDB" id="A0A7C4S541"/>
<protein>
    <submittedName>
        <fullName evidence="8">Archemetzincin</fullName>
    </submittedName>
</protein>
<dbReference type="Gene3D" id="3.40.390.10">
    <property type="entry name" value="Collagenase (Catalytic Domain)"/>
    <property type="match status" value="1"/>
</dbReference>
<accession>A0A7C4S541</accession>
<dbReference type="PANTHER" id="PTHR15910">
    <property type="entry name" value="ARCHAEMETZINCIN"/>
    <property type="match status" value="1"/>
</dbReference>
<dbReference type="PIRSF" id="PIRSF005785">
    <property type="entry name" value="Zn-prot_arch"/>
    <property type="match status" value="1"/>
</dbReference>
<proteinExistence type="predicted"/>
<evidence type="ECO:0000256" key="5">
    <source>
        <dbReference type="ARBA" id="ARBA00022833"/>
    </source>
</evidence>
<dbReference type="GO" id="GO:0008270">
    <property type="term" value="F:zinc ion binding"/>
    <property type="evidence" value="ECO:0007669"/>
    <property type="project" value="InterPro"/>
</dbReference>
<comment type="cofactor">
    <cofactor evidence="1">
        <name>Zn(2+)</name>
        <dbReference type="ChEBI" id="CHEBI:29105"/>
    </cofactor>
</comment>
<evidence type="ECO:0000313" key="8">
    <source>
        <dbReference type="EMBL" id="HGU59027.1"/>
    </source>
</evidence>
<dbReference type="EMBL" id="DTPI01000008">
    <property type="protein sequence ID" value="HGE65753.1"/>
    <property type="molecule type" value="Genomic_DNA"/>
</dbReference>
<dbReference type="GO" id="GO:0008237">
    <property type="term" value="F:metallopeptidase activity"/>
    <property type="evidence" value="ECO:0007669"/>
    <property type="project" value="UniProtKB-KW"/>
</dbReference>
<sequence>MIYLQPIGLVSHELLVKLSKELERKISKITGGVTILEPLDLPWQCYNPQRRQFNSTCILKLMEPRWITLGIISEDLYADGMNFVFGEAELYGSRAIVSIYRLKGPRLFERLVKESTHEIGHVLGLMHCKNRYCVMSFSNSLYEVDLKTSEFCETCKSKLSIRP</sequence>
<dbReference type="Pfam" id="PF07998">
    <property type="entry name" value="Peptidase_M54"/>
    <property type="match status" value="1"/>
</dbReference>
<dbReference type="CDD" id="cd11375">
    <property type="entry name" value="Peptidase_M54"/>
    <property type="match status" value="1"/>
</dbReference>
<keyword evidence="5" id="KW-0862">Zinc</keyword>
<dbReference type="PANTHER" id="PTHR15910:SF1">
    <property type="entry name" value="ARCHAEMETZINCIN-2"/>
    <property type="match status" value="1"/>
</dbReference>
<dbReference type="SUPFAM" id="SSF55486">
    <property type="entry name" value="Metalloproteases ('zincins'), catalytic domain"/>
    <property type="match status" value="1"/>
</dbReference>
<comment type="caution">
    <text evidence="8">The sequence shown here is derived from an EMBL/GenBank/DDBJ whole genome shotgun (WGS) entry which is preliminary data.</text>
</comment>
<keyword evidence="2" id="KW-0645">Protease</keyword>